<dbReference type="InParanoid" id="A0A0H2S0I0"/>
<proteinExistence type="predicted"/>
<dbReference type="AlphaFoldDB" id="A0A0H2S0I0"/>
<dbReference type="Proteomes" id="UP000053477">
    <property type="component" value="Unassembled WGS sequence"/>
</dbReference>
<evidence type="ECO:0000313" key="1">
    <source>
        <dbReference type="EMBL" id="KLO10501.1"/>
    </source>
</evidence>
<keyword evidence="2" id="KW-1185">Reference proteome</keyword>
<sequence length="125" mass="15021">MTRSFTFEDGDERVVNLSEDSEGHDHVRRPMMWTNIFKLHHILRSSWYFEQDFDVWWLSSSWGELCHDYLPNPEHTMLRAKLLSLEDKYGSLMSNRFPPQKDSLIDRQEKEEARAKVDLRNDFEA</sequence>
<evidence type="ECO:0000313" key="2">
    <source>
        <dbReference type="Proteomes" id="UP000053477"/>
    </source>
</evidence>
<accession>A0A0H2S0I0</accession>
<organism evidence="1 2">
    <name type="scientific">Schizopora paradoxa</name>
    <dbReference type="NCBI Taxonomy" id="27342"/>
    <lineage>
        <taxon>Eukaryota</taxon>
        <taxon>Fungi</taxon>
        <taxon>Dikarya</taxon>
        <taxon>Basidiomycota</taxon>
        <taxon>Agaricomycotina</taxon>
        <taxon>Agaricomycetes</taxon>
        <taxon>Hymenochaetales</taxon>
        <taxon>Schizoporaceae</taxon>
        <taxon>Schizopora</taxon>
    </lineage>
</organism>
<gene>
    <name evidence="1" type="ORF">SCHPADRAFT_906823</name>
</gene>
<name>A0A0H2S0I0_9AGAM</name>
<dbReference type="EMBL" id="KQ086024">
    <property type="protein sequence ID" value="KLO10501.1"/>
    <property type="molecule type" value="Genomic_DNA"/>
</dbReference>
<protein>
    <submittedName>
        <fullName evidence="1">Uncharacterized protein</fullName>
    </submittedName>
</protein>
<reference evidence="1 2" key="1">
    <citation type="submission" date="2015-04" db="EMBL/GenBank/DDBJ databases">
        <title>Complete genome sequence of Schizopora paradoxa KUC8140, a cosmopolitan wood degrader in East Asia.</title>
        <authorList>
            <consortium name="DOE Joint Genome Institute"/>
            <person name="Min B."/>
            <person name="Park H."/>
            <person name="Jang Y."/>
            <person name="Kim J.-J."/>
            <person name="Kim K.H."/>
            <person name="Pangilinan J."/>
            <person name="Lipzen A."/>
            <person name="Riley R."/>
            <person name="Grigoriev I.V."/>
            <person name="Spatafora J.W."/>
            <person name="Choi I.-G."/>
        </authorList>
    </citation>
    <scope>NUCLEOTIDE SEQUENCE [LARGE SCALE GENOMIC DNA]</scope>
    <source>
        <strain evidence="1 2">KUC8140</strain>
    </source>
</reference>